<dbReference type="AlphaFoldDB" id="A0ABD0LJQ2"/>
<evidence type="ECO:0000313" key="2">
    <source>
        <dbReference type="Proteomes" id="UP001519460"/>
    </source>
</evidence>
<proteinExistence type="predicted"/>
<name>A0ABD0LJQ2_9CAEN</name>
<comment type="caution">
    <text evidence="1">The sequence shown here is derived from an EMBL/GenBank/DDBJ whole genome shotgun (WGS) entry which is preliminary data.</text>
</comment>
<reference evidence="1 2" key="1">
    <citation type="journal article" date="2023" name="Sci. Data">
        <title>Genome assembly of the Korean intertidal mud-creeper Batillaria attramentaria.</title>
        <authorList>
            <person name="Patra A.K."/>
            <person name="Ho P.T."/>
            <person name="Jun S."/>
            <person name="Lee S.J."/>
            <person name="Kim Y."/>
            <person name="Won Y.J."/>
        </authorList>
    </citation>
    <scope>NUCLEOTIDE SEQUENCE [LARGE SCALE GENOMIC DNA]</scope>
    <source>
        <strain evidence="1">Wonlab-2016</strain>
    </source>
</reference>
<organism evidence="1 2">
    <name type="scientific">Batillaria attramentaria</name>
    <dbReference type="NCBI Taxonomy" id="370345"/>
    <lineage>
        <taxon>Eukaryota</taxon>
        <taxon>Metazoa</taxon>
        <taxon>Spiralia</taxon>
        <taxon>Lophotrochozoa</taxon>
        <taxon>Mollusca</taxon>
        <taxon>Gastropoda</taxon>
        <taxon>Caenogastropoda</taxon>
        <taxon>Sorbeoconcha</taxon>
        <taxon>Cerithioidea</taxon>
        <taxon>Batillariidae</taxon>
        <taxon>Batillaria</taxon>
    </lineage>
</organism>
<dbReference type="Proteomes" id="UP001519460">
    <property type="component" value="Unassembled WGS sequence"/>
</dbReference>
<sequence>MLRLHVHVASGIVSVQMHTAHKGPMIVNADDKSNSLTTQWLFIQLSSAGDPEVSWIGQSRSPIAVIKFTLTSCLGWTLQQLTFELPVRGQLFLAVSVRAVVVCCPVHSACLPILAMSKHLLNGTILQSGNVA</sequence>
<keyword evidence="2" id="KW-1185">Reference proteome</keyword>
<evidence type="ECO:0000313" key="1">
    <source>
        <dbReference type="EMBL" id="KAK7499635.1"/>
    </source>
</evidence>
<gene>
    <name evidence="1" type="ORF">BaRGS_00009287</name>
</gene>
<dbReference type="EMBL" id="JACVVK020000043">
    <property type="protein sequence ID" value="KAK7499635.1"/>
    <property type="molecule type" value="Genomic_DNA"/>
</dbReference>
<accession>A0ABD0LJQ2</accession>
<protein>
    <submittedName>
        <fullName evidence="1">Uncharacterized protein</fullName>
    </submittedName>
</protein>